<dbReference type="EMBL" id="CCKQ01004602">
    <property type="protein sequence ID" value="CDW75765.1"/>
    <property type="molecule type" value="Genomic_DNA"/>
</dbReference>
<dbReference type="InParanoid" id="A0A078A0V4"/>
<evidence type="ECO:0000256" key="1">
    <source>
        <dbReference type="SAM" id="MobiDB-lite"/>
    </source>
</evidence>
<gene>
    <name evidence="2" type="primary">Contig1872.g2024</name>
    <name evidence="2" type="ORF">STYLEM_4760</name>
</gene>
<keyword evidence="3" id="KW-1185">Reference proteome</keyword>
<protein>
    <submittedName>
        <fullName evidence="2">Uncharacterized protein</fullName>
    </submittedName>
</protein>
<sequence length="813" mass="94370">MIPQDQNAYTKDTSDFSISRTYNKQSYSMKRNSNIDIRNRSFHGQKESSLNQRKASSIYYDDNTGDYGRRVPSNKGSTMNIRDQSHFRNQSQNENNHMSSQYNQQQQQLQTINMDSNQRQFIQKNLLSLRKNIGHPTQYGGNQKRFDNTSSNFYENKSFMKNSLKQDSMLIDNENHVQSQYVQESLINNQKNNRSKTQVNNKNSSQQLCSLMLDNVLKVPQCNRPDRNLIKQLLIQQKQVNNIFNEKLSFKKAQRNQQQKQNYHFNGGQQLYAQPQIHQSVMGTIPIQHIQHRRVSEQSLIMTQNSHQLIELSQSLETQAHQRLSMIKMKQEQFATREMWNVPNLSRNTNADTSAIQVKHHYNVSSIPSQDYSKSLMINEEEFLDIQKANIQVKEAMIKFKGGKYHIRPPFNQDEMSGAQKSKTSRVRNHSYNMSVLQTEYDHDKGQQINQDNQNSFLNNQTDTSLLQEETQNLELKTIELEKSQIEGLNQQHMQIKITKPRTANNNVRKRRDLSDHINNSSIYNNPYVSSNVYENLGMLDKTLSKYNNNNINNSKISVFMHLAQPSYNMLSTERQQQVSTHDLVSHQIMNAQNPSTLVLNNQVIVQNTDPEILRAYQNLKEDQMVLLHQDSISQSFVNGPLAQLFPQQRQILSRSRMMLLQQMHPQTFQANNGVINDKGQSKNQHIAIKEDNNLKKGKIRKLHYHQVQVKQLRGQQDLSQSNKTFTAKLNTTEDSHNDLNSSIDNKKFKKNILDQNANGADSIEQEDLKPSQYHSKKKRSKSFAKPPNAAGVSLVNFNLRSSKDLTQQQKHQ</sequence>
<evidence type="ECO:0000313" key="3">
    <source>
        <dbReference type="Proteomes" id="UP000039865"/>
    </source>
</evidence>
<organism evidence="2 3">
    <name type="scientific">Stylonychia lemnae</name>
    <name type="common">Ciliate</name>
    <dbReference type="NCBI Taxonomy" id="5949"/>
    <lineage>
        <taxon>Eukaryota</taxon>
        <taxon>Sar</taxon>
        <taxon>Alveolata</taxon>
        <taxon>Ciliophora</taxon>
        <taxon>Intramacronucleata</taxon>
        <taxon>Spirotrichea</taxon>
        <taxon>Stichotrichia</taxon>
        <taxon>Sporadotrichida</taxon>
        <taxon>Oxytrichidae</taxon>
        <taxon>Stylonychinae</taxon>
        <taxon>Stylonychia</taxon>
    </lineage>
</organism>
<evidence type="ECO:0000313" key="2">
    <source>
        <dbReference type="EMBL" id="CDW75765.1"/>
    </source>
</evidence>
<feature type="compositionally biased region" description="Polar residues" evidence="1">
    <location>
        <begin position="796"/>
        <end position="813"/>
    </location>
</feature>
<accession>A0A078A0V4</accession>
<dbReference type="Proteomes" id="UP000039865">
    <property type="component" value="Unassembled WGS sequence"/>
</dbReference>
<feature type="region of interest" description="Disordered" evidence="1">
    <location>
        <begin position="38"/>
        <end position="81"/>
    </location>
</feature>
<feature type="region of interest" description="Disordered" evidence="1">
    <location>
        <begin position="758"/>
        <end position="813"/>
    </location>
</feature>
<name>A0A078A0V4_STYLE</name>
<reference evidence="2 3" key="1">
    <citation type="submission" date="2014-06" db="EMBL/GenBank/DDBJ databases">
        <authorList>
            <person name="Swart Estienne"/>
        </authorList>
    </citation>
    <scope>NUCLEOTIDE SEQUENCE [LARGE SCALE GENOMIC DNA]</scope>
    <source>
        <strain evidence="2 3">130c</strain>
    </source>
</reference>
<proteinExistence type="predicted"/>
<dbReference type="AlphaFoldDB" id="A0A078A0V4"/>